<keyword evidence="5 7" id="KW-1133">Transmembrane helix</keyword>
<evidence type="ECO:0000256" key="7">
    <source>
        <dbReference type="SAM" id="Phobius"/>
    </source>
</evidence>
<evidence type="ECO:0000256" key="6">
    <source>
        <dbReference type="ARBA" id="ARBA00023136"/>
    </source>
</evidence>
<dbReference type="PANTHER" id="PTHR33362">
    <property type="entry name" value="SIALIC ACID TRAP TRANSPORTER PERMEASE PROTEIN SIAT-RELATED"/>
    <property type="match status" value="1"/>
</dbReference>
<dbReference type="STRING" id="660518.SAMN05216218_10629"/>
<dbReference type="GO" id="GO:0022857">
    <property type="term" value="F:transmembrane transporter activity"/>
    <property type="evidence" value="ECO:0007669"/>
    <property type="project" value="TreeGrafter"/>
</dbReference>
<feature type="transmembrane region" description="Helical" evidence="7">
    <location>
        <begin position="142"/>
        <end position="165"/>
    </location>
</feature>
<dbReference type="EMBL" id="FNBK01000006">
    <property type="protein sequence ID" value="SDF40643.1"/>
    <property type="molecule type" value="Genomic_DNA"/>
</dbReference>
<feature type="transmembrane region" description="Helical" evidence="7">
    <location>
        <begin position="60"/>
        <end position="77"/>
    </location>
</feature>
<feature type="transmembrane region" description="Helical" evidence="7">
    <location>
        <begin position="279"/>
        <end position="296"/>
    </location>
</feature>
<feature type="transmembrane region" description="Helical" evidence="7">
    <location>
        <begin position="12"/>
        <end position="40"/>
    </location>
</feature>
<proteinExistence type="predicted"/>
<feature type="transmembrane region" description="Helical" evidence="7">
    <location>
        <begin position="177"/>
        <end position="198"/>
    </location>
</feature>
<gene>
    <name evidence="9" type="ORF">SAMN05216218_10629</name>
</gene>
<keyword evidence="2" id="KW-1003">Cell membrane</keyword>
<evidence type="ECO:0000256" key="2">
    <source>
        <dbReference type="ARBA" id="ARBA00022475"/>
    </source>
</evidence>
<dbReference type="OrthoDB" id="200143at2157"/>
<feature type="transmembrane region" description="Helical" evidence="7">
    <location>
        <begin position="308"/>
        <end position="332"/>
    </location>
</feature>
<dbReference type="Pfam" id="PF06808">
    <property type="entry name" value="DctM"/>
    <property type="match status" value="1"/>
</dbReference>
<accession>A0A1G7KTU8</accession>
<dbReference type="PIRSF" id="PIRSF006066">
    <property type="entry name" value="HI0050"/>
    <property type="match status" value="1"/>
</dbReference>
<dbReference type="RefSeq" id="WP_092691408.1">
    <property type="nucleotide sequence ID" value="NZ_FNBK01000006.1"/>
</dbReference>
<feature type="transmembrane region" description="Helical" evidence="7">
    <location>
        <begin position="226"/>
        <end position="243"/>
    </location>
</feature>
<feature type="transmembrane region" description="Helical" evidence="7">
    <location>
        <begin position="400"/>
        <end position="421"/>
    </location>
</feature>
<evidence type="ECO:0000259" key="8">
    <source>
        <dbReference type="Pfam" id="PF06808"/>
    </source>
</evidence>
<organism evidence="9 10">
    <name type="scientific">Halorientalis regularis</name>
    <dbReference type="NCBI Taxonomy" id="660518"/>
    <lineage>
        <taxon>Archaea</taxon>
        <taxon>Methanobacteriati</taxon>
        <taxon>Methanobacteriota</taxon>
        <taxon>Stenosarchaea group</taxon>
        <taxon>Halobacteria</taxon>
        <taxon>Halobacteriales</taxon>
        <taxon>Haloarculaceae</taxon>
        <taxon>Halorientalis</taxon>
    </lineage>
</organism>
<feature type="transmembrane region" description="Helical" evidence="7">
    <location>
        <begin position="344"/>
        <end position="361"/>
    </location>
</feature>
<keyword evidence="6 7" id="KW-0472">Membrane</keyword>
<evidence type="ECO:0000256" key="1">
    <source>
        <dbReference type="ARBA" id="ARBA00004429"/>
    </source>
</evidence>
<keyword evidence="10" id="KW-1185">Reference proteome</keyword>
<evidence type="ECO:0000313" key="9">
    <source>
        <dbReference type="EMBL" id="SDF40643.1"/>
    </source>
</evidence>
<protein>
    <submittedName>
        <fullName evidence="9">C4-dicarboxylate transporter, DctM subunit</fullName>
    </submittedName>
</protein>
<dbReference type="InterPro" id="IPR010656">
    <property type="entry name" value="DctM"/>
</dbReference>
<dbReference type="GO" id="GO:0005886">
    <property type="term" value="C:plasma membrane"/>
    <property type="evidence" value="ECO:0007669"/>
    <property type="project" value="UniProtKB-SubCell"/>
</dbReference>
<keyword evidence="3" id="KW-0997">Cell inner membrane</keyword>
<dbReference type="AlphaFoldDB" id="A0A1G7KTU8"/>
<comment type="subcellular location">
    <subcellularLocation>
        <location evidence="1">Cell inner membrane</location>
        <topology evidence="1">Multi-pass membrane protein</topology>
    </subcellularLocation>
</comment>
<sequence length="430" mass="45544">MLGFLEGNILIVLTIIAVALFLLGVRILLVFGVWALGYAITHTLFPPINMPIVAYESLNSFPWVAIPLFVIVGSLINEFGISEDIVEFTNAVAGWLPGTIGNTAIYTAGVFSAITGSNEATTASVGEALFDELQEEGYSDTFAAATVASGGTVGIIIPPSVLFIIYGVTFDVPVTDLFMAGIIPGIGMLLVLSAYCSYTAHRNGYGVEDFDFEATRVVRAAWRAKHAFVTVALLVGGVLAGLFTPSESAGIAFAYILVTGTLTGRLGDRSQVVSALQQGVTLTGITVPLYVMSVMVQQNLSYEGVQEVVAGLIAGLPTEWLIISAMVALMLFTGSVLASLPNMIITAPLLAPIATGTLGLHPVTWGVVFMMSDAIGFITPPYGLNLFVISELTDQEYMRVAIAAVPYLLLLIGVWLLFFLFPGLNVLSPV</sequence>
<dbReference type="Proteomes" id="UP000199076">
    <property type="component" value="Unassembled WGS sequence"/>
</dbReference>
<feature type="transmembrane region" description="Helical" evidence="7">
    <location>
        <begin position="367"/>
        <end position="388"/>
    </location>
</feature>
<evidence type="ECO:0000256" key="4">
    <source>
        <dbReference type="ARBA" id="ARBA00022692"/>
    </source>
</evidence>
<evidence type="ECO:0000256" key="5">
    <source>
        <dbReference type="ARBA" id="ARBA00022989"/>
    </source>
</evidence>
<reference evidence="10" key="1">
    <citation type="submission" date="2016-10" db="EMBL/GenBank/DDBJ databases">
        <authorList>
            <person name="Varghese N."/>
            <person name="Submissions S."/>
        </authorList>
    </citation>
    <scope>NUCLEOTIDE SEQUENCE [LARGE SCALE GENOMIC DNA]</scope>
    <source>
        <strain evidence="10">IBRC-M 10760</strain>
    </source>
</reference>
<evidence type="ECO:0000256" key="3">
    <source>
        <dbReference type="ARBA" id="ARBA00022519"/>
    </source>
</evidence>
<dbReference type="PANTHER" id="PTHR33362:SF2">
    <property type="entry name" value="TRAP TRANSPORTER LARGE PERMEASE PROTEIN"/>
    <property type="match status" value="1"/>
</dbReference>
<feature type="domain" description="TRAP C4-dicarboxylate transport system permease DctM subunit" evidence="8">
    <location>
        <begin position="16"/>
        <end position="423"/>
    </location>
</feature>
<name>A0A1G7KTU8_9EURY</name>
<feature type="transmembrane region" description="Helical" evidence="7">
    <location>
        <begin position="249"/>
        <end position="267"/>
    </location>
</feature>
<keyword evidence="4 7" id="KW-0812">Transmembrane</keyword>
<dbReference type="InterPro" id="IPR004681">
    <property type="entry name" value="TRAP_DctM"/>
</dbReference>
<evidence type="ECO:0000313" key="10">
    <source>
        <dbReference type="Proteomes" id="UP000199076"/>
    </source>
</evidence>